<name>A5DYG4_LODEL</name>
<evidence type="ECO:0000313" key="4">
    <source>
        <dbReference type="EMBL" id="EDK44222.1"/>
    </source>
</evidence>
<protein>
    <submittedName>
        <fullName evidence="4">Uncharacterized protein</fullName>
    </submittedName>
</protein>
<organism evidence="4 5">
    <name type="scientific">Lodderomyces elongisporus (strain ATCC 11503 / CBS 2605 / JCM 1781 / NBRC 1676 / NRRL YB-4239)</name>
    <name type="common">Yeast</name>
    <name type="synonym">Saccharomyces elongisporus</name>
    <dbReference type="NCBI Taxonomy" id="379508"/>
    <lineage>
        <taxon>Eukaryota</taxon>
        <taxon>Fungi</taxon>
        <taxon>Dikarya</taxon>
        <taxon>Ascomycota</taxon>
        <taxon>Saccharomycotina</taxon>
        <taxon>Pichiomycetes</taxon>
        <taxon>Debaryomycetaceae</taxon>
        <taxon>Candida/Lodderomyces clade</taxon>
        <taxon>Lodderomyces</taxon>
    </lineage>
</organism>
<keyword evidence="3" id="KW-0472">Membrane</keyword>
<evidence type="ECO:0000256" key="2">
    <source>
        <dbReference type="SAM" id="MobiDB-lite"/>
    </source>
</evidence>
<accession>A5DYG4</accession>
<keyword evidence="3" id="KW-1133">Transmembrane helix</keyword>
<evidence type="ECO:0000256" key="1">
    <source>
        <dbReference type="SAM" id="Coils"/>
    </source>
</evidence>
<dbReference type="HOGENOM" id="CLU_970009_0_0_1"/>
<sequence>MNRRTFIKSEHFNLGEPLPLTYATTNHQNKPQQSQYPLKQQQHQKQTPLQPLPRQQSNRFGVQDTLSTNINVPKNRSQTPYIANNTNLSRNSLLVRRKSLSSRHSSSDGGTLNTINSRYIREKIEQLTHQINELETEQVNLVVLDAKLDEVIELVKQFNTTRTLEHVKNELEHEQEGIDIDKRIDRKDENVAEGEGLTEKLNKNIEEMTNDAKEIEEMLNELEQKRKNRKVLQHRTDAARSFYDHFNMSIHETNRWLLLASFLVILLLVLMLPLAEDFKYRYCYYFC</sequence>
<reference evidence="4 5" key="1">
    <citation type="journal article" date="2009" name="Nature">
        <title>Evolution of pathogenicity and sexual reproduction in eight Candida genomes.</title>
        <authorList>
            <person name="Butler G."/>
            <person name="Rasmussen M.D."/>
            <person name="Lin M.F."/>
            <person name="Santos M.A."/>
            <person name="Sakthikumar S."/>
            <person name="Munro C.A."/>
            <person name="Rheinbay E."/>
            <person name="Grabherr M."/>
            <person name="Forche A."/>
            <person name="Reedy J.L."/>
            <person name="Agrafioti I."/>
            <person name="Arnaud M.B."/>
            <person name="Bates S."/>
            <person name="Brown A.J."/>
            <person name="Brunke S."/>
            <person name="Costanzo M.C."/>
            <person name="Fitzpatrick D.A."/>
            <person name="de Groot P.W."/>
            <person name="Harris D."/>
            <person name="Hoyer L.L."/>
            <person name="Hube B."/>
            <person name="Klis F.M."/>
            <person name="Kodira C."/>
            <person name="Lennard N."/>
            <person name="Logue M.E."/>
            <person name="Martin R."/>
            <person name="Neiman A.M."/>
            <person name="Nikolaou E."/>
            <person name="Quail M.A."/>
            <person name="Quinn J."/>
            <person name="Santos M.C."/>
            <person name="Schmitzberger F.F."/>
            <person name="Sherlock G."/>
            <person name="Shah P."/>
            <person name="Silverstein K.A."/>
            <person name="Skrzypek M.S."/>
            <person name="Soll D."/>
            <person name="Staggs R."/>
            <person name="Stansfield I."/>
            <person name="Stumpf M.P."/>
            <person name="Sudbery P.E."/>
            <person name="Srikantha T."/>
            <person name="Zeng Q."/>
            <person name="Berman J."/>
            <person name="Berriman M."/>
            <person name="Heitman J."/>
            <person name="Gow N.A."/>
            <person name="Lorenz M.C."/>
            <person name="Birren B.W."/>
            <person name="Kellis M."/>
            <person name="Cuomo C.A."/>
        </authorList>
    </citation>
    <scope>NUCLEOTIDE SEQUENCE [LARGE SCALE GENOMIC DNA]</scope>
    <source>
        <strain evidence="5">ATCC 11503 / BCRC 21390 / CBS 2605 / JCM 1781 / NBRC 1676 / NRRL YB-4239</strain>
    </source>
</reference>
<dbReference type="InParanoid" id="A5DYG4"/>
<dbReference type="AlphaFoldDB" id="A5DYG4"/>
<proteinExistence type="predicted"/>
<dbReference type="EMBL" id="CH981526">
    <property type="protein sequence ID" value="EDK44222.1"/>
    <property type="molecule type" value="Genomic_DNA"/>
</dbReference>
<feature type="transmembrane region" description="Helical" evidence="3">
    <location>
        <begin position="256"/>
        <end position="275"/>
    </location>
</feature>
<dbReference type="VEuPathDB" id="FungiDB:LELG_02401"/>
<dbReference type="Proteomes" id="UP000001996">
    <property type="component" value="Unassembled WGS sequence"/>
</dbReference>
<evidence type="ECO:0000313" key="5">
    <source>
        <dbReference type="Proteomes" id="UP000001996"/>
    </source>
</evidence>
<feature type="coiled-coil region" evidence="1">
    <location>
        <begin position="198"/>
        <end position="235"/>
    </location>
</feature>
<evidence type="ECO:0000256" key="3">
    <source>
        <dbReference type="SAM" id="Phobius"/>
    </source>
</evidence>
<feature type="region of interest" description="Disordered" evidence="2">
    <location>
        <begin position="17"/>
        <end position="58"/>
    </location>
</feature>
<feature type="compositionally biased region" description="Low complexity" evidence="2">
    <location>
        <begin position="30"/>
        <end position="53"/>
    </location>
</feature>
<keyword evidence="5" id="KW-1185">Reference proteome</keyword>
<gene>
    <name evidence="4" type="ORF">LELG_02401</name>
</gene>
<dbReference type="OMA" id="MSIHETN"/>
<keyword evidence="3" id="KW-0812">Transmembrane</keyword>
<feature type="coiled-coil region" evidence="1">
    <location>
        <begin position="117"/>
        <end position="144"/>
    </location>
</feature>
<keyword evidence="1" id="KW-0175">Coiled coil</keyword>